<sequence length="978" mass="115850">MDFVSKLDILSDYLEDESYKEIIEIIKQEITNVSEIKVDKKERQILACFPGENGDPALDKHLWEQLEIAGQILVNKGFSIFAYAENTQESKVKEWVEVFKDEAVKYIDNEDKKHILNLIALSEIGIILNRKVLLYYILMNKPFVYCGKDVLLLERLGLKELCLDIEDKFNAGKILDKIAYIRENYGKIEDRIKQVWKNSIPDRINEPVNEKRLNSHESADGEKKTNTSDELASYKKQFKKNIELLIEHGYLEQAKQLVAEYEKIVPDDIDVYSIKGVIAMMEGDLDEAERVLKEGRDKDYLNGDILFNLAYLYEVLGQNAVAKFFYKHAYHIYKVKEQNEKCEMIFKRLNGDVQFKVLIASCIRQKEKILEQFLMSIEDLDKEGIKVYYFFVDDNDETNSKRKLQIFSEKYPETIIYTANDKKDSYVCDDNTHYWKEQLIWRVADFKDEIINYAKKREFDYVFLIDSDLVLNPKTLKHLIATGRDIISEIFWTKWYPNSFMLPQVWLKDVYIQYEISRQETIDEWELTRRHEKFLNMLKKPGVYEVGGLGACTLISIYAMKKGISFKEIKNLSFWGEDRHFCVRAMALGLKLFVDTNYPAYHIYREVDLEGIPNYRLGKFNFDKRKIALVYTNLSGSNTIALYKMMPKKIRDKYDISIIQQNMSANFYSTILSSDLAIFTEGNYPFIKKFHINRPIVIDLWHGFPIKAMGYSDNGEKFKEALEQRWKNVDYITSYSHLFNKLMNKCIYINESKYVITGAQRNDFLFYTKGKKNLEFIYSESYDGKNIIFYMPTYRYNGNRLEGNKKWVNLFDFKRFNINEFSNFLEDNNCLLFVKLHPAEERYFINNIQQNKNIKLLTNELLFKHGIDLYEIINAANILITDYSSVFFDVLLLDIPVIFTPTDIEKYKHDRGFLLPYEEWTPGPKCYDQKHLQEEIERFLKCKEYYKEKRKDILKNVHLYIDGNSCNRTWDFIEKILD</sequence>
<reference evidence="9" key="1">
    <citation type="submission" date="2016-11" db="EMBL/GenBank/DDBJ databases">
        <authorList>
            <person name="Varghese N."/>
            <person name="Submissions S."/>
        </authorList>
    </citation>
    <scope>NUCLEOTIDE SEQUENCE [LARGE SCALE GENOMIC DNA]</scope>
    <source>
        <strain evidence="9">DSM 11003</strain>
    </source>
</reference>
<accession>A0A1M5RLZ8</accession>
<dbReference type="SUPFAM" id="SSF53448">
    <property type="entry name" value="Nucleotide-diphospho-sugar transferases"/>
    <property type="match status" value="1"/>
</dbReference>
<dbReference type="Pfam" id="PF04464">
    <property type="entry name" value="Glyphos_transf"/>
    <property type="match status" value="1"/>
</dbReference>
<keyword evidence="3" id="KW-1003">Cell membrane</keyword>
<dbReference type="InterPro" id="IPR051612">
    <property type="entry name" value="Teichoic_Acid_Biosynth"/>
</dbReference>
<dbReference type="InterPro" id="IPR007554">
    <property type="entry name" value="Glycerophosphate_synth"/>
</dbReference>
<dbReference type="SUPFAM" id="SSF53756">
    <property type="entry name" value="UDP-Glycosyltransferase/glycogen phosphorylase"/>
    <property type="match status" value="1"/>
</dbReference>
<dbReference type="Gene3D" id="3.90.550.10">
    <property type="entry name" value="Spore Coat Polysaccharide Biosynthesis Protein SpsA, Chain A"/>
    <property type="match status" value="1"/>
</dbReference>
<dbReference type="SUPFAM" id="SSF48452">
    <property type="entry name" value="TPR-like"/>
    <property type="match status" value="1"/>
</dbReference>
<keyword evidence="4 8" id="KW-0808">Transferase</keyword>
<name>A0A1M5RLZ8_9FIRM</name>
<dbReference type="InterPro" id="IPR029044">
    <property type="entry name" value="Nucleotide-diphossugar_trans"/>
</dbReference>
<dbReference type="Gene3D" id="1.25.40.10">
    <property type="entry name" value="Tetratricopeptide repeat domain"/>
    <property type="match status" value="1"/>
</dbReference>
<keyword evidence="6" id="KW-0472">Membrane</keyword>
<proteinExistence type="inferred from homology"/>
<evidence type="ECO:0000256" key="4">
    <source>
        <dbReference type="ARBA" id="ARBA00022679"/>
    </source>
</evidence>
<dbReference type="OrthoDB" id="9807097at2"/>
<evidence type="ECO:0000256" key="5">
    <source>
        <dbReference type="ARBA" id="ARBA00022944"/>
    </source>
</evidence>
<evidence type="ECO:0000256" key="7">
    <source>
        <dbReference type="SAM" id="MobiDB-lite"/>
    </source>
</evidence>
<dbReference type="RefSeq" id="WP_073093434.1">
    <property type="nucleotide sequence ID" value="NZ_FQWY01000052.1"/>
</dbReference>
<protein>
    <submittedName>
        <fullName evidence="8">CDP-glycerol glycerophosphotransferase, TagB/SpsB family</fullName>
    </submittedName>
</protein>
<evidence type="ECO:0000256" key="2">
    <source>
        <dbReference type="ARBA" id="ARBA00010488"/>
    </source>
</evidence>
<feature type="compositionally biased region" description="Basic and acidic residues" evidence="7">
    <location>
        <begin position="207"/>
        <end position="227"/>
    </location>
</feature>
<dbReference type="GO" id="GO:0019350">
    <property type="term" value="P:teichoic acid biosynthetic process"/>
    <property type="evidence" value="ECO:0007669"/>
    <property type="project" value="UniProtKB-KW"/>
</dbReference>
<comment type="subcellular location">
    <subcellularLocation>
        <location evidence="1">Cell membrane</location>
        <topology evidence="1">Peripheral membrane protein</topology>
    </subcellularLocation>
</comment>
<dbReference type="PANTHER" id="PTHR37316">
    <property type="entry name" value="TEICHOIC ACID GLYCEROL-PHOSPHATE PRIMASE"/>
    <property type="match status" value="1"/>
</dbReference>
<dbReference type="GO" id="GO:0047355">
    <property type="term" value="F:CDP-glycerol glycerophosphotransferase activity"/>
    <property type="evidence" value="ECO:0007669"/>
    <property type="project" value="InterPro"/>
</dbReference>
<dbReference type="GO" id="GO:0005886">
    <property type="term" value="C:plasma membrane"/>
    <property type="evidence" value="ECO:0007669"/>
    <property type="project" value="UniProtKB-SubCell"/>
</dbReference>
<dbReference type="Gene3D" id="3.40.50.12580">
    <property type="match status" value="1"/>
</dbReference>
<feature type="region of interest" description="Disordered" evidence="7">
    <location>
        <begin position="207"/>
        <end position="228"/>
    </location>
</feature>
<comment type="similarity">
    <text evidence="2">Belongs to the CDP-glycerol glycerophosphotransferase family.</text>
</comment>
<evidence type="ECO:0000256" key="3">
    <source>
        <dbReference type="ARBA" id="ARBA00022475"/>
    </source>
</evidence>
<dbReference type="AlphaFoldDB" id="A0A1M5RLZ8"/>
<evidence type="ECO:0000313" key="8">
    <source>
        <dbReference type="EMBL" id="SHH27377.1"/>
    </source>
</evidence>
<dbReference type="InterPro" id="IPR043148">
    <property type="entry name" value="TagF_C"/>
</dbReference>
<dbReference type="EMBL" id="FQWY01000052">
    <property type="protein sequence ID" value="SHH27377.1"/>
    <property type="molecule type" value="Genomic_DNA"/>
</dbReference>
<gene>
    <name evidence="8" type="ORF">SAMN02745221_02065</name>
</gene>
<dbReference type="InterPro" id="IPR043149">
    <property type="entry name" value="TagF_N"/>
</dbReference>
<keyword evidence="5" id="KW-0777">Teichoic acid biosynthesis</keyword>
<dbReference type="PANTHER" id="PTHR37316:SF3">
    <property type="entry name" value="TEICHOIC ACID GLYCEROL-PHOSPHATE TRANSFERASE"/>
    <property type="match status" value="1"/>
</dbReference>
<evidence type="ECO:0000256" key="1">
    <source>
        <dbReference type="ARBA" id="ARBA00004202"/>
    </source>
</evidence>
<dbReference type="InterPro" id="IPR011990">
    <property type="entry name" value="TPR-like_helical_dom_sf"/>
</dbReference>
<keyword evidence="9" id="KW-1185">Reference proteome</keyword>
<dbReference type="Proteomes" id="UP000242329">
    <property type="component" value="Unassembled WGS sequence"/>
</dbReference>
<evidence type="ECO:0000256" key="6">
    <source>
        <dbReference type="ARBA" id="ARBA00023136"/>
    </source>
</evidence>
<evidence type="ECO:0000313" key="9">
    <source>
        <dbReference type="Proteomes" id="UP000242329"/>
    </source>
</evidence>
<dbReference type="STRING" id="1123382.SAMN02745221_02065"/>
<dbReference type="Gene3D" id="3.40.50.11820">
    <property type="match status" value="1"/>
</dbReference>
<organism evidence="8 9">
    <name type="scientific">Thermosyntropha lipolytica DSM 11003</name>
    <dbReference type="NCBI Taxonomy" id="1123382"/>
    <lineage>
        <taxon>Bacteria</taxon>
        <taxon>Bacillati</taxon>
        <taxon>Bacillota</taxon>
        <taxon>Clostridia</taxon>
        <taxon>Eubacteriales</taxon>
        <taxon>Syntrophomonadaceae</taxon>
        <taxon>Thermosyntropha</taxon>
    </lineage>
</organism>